<evidence type="ECO:0000313" key="1">
    <source>
        <dbReference type="EMBL" id="WIM71167.1"/>
    </source>
</evidence>
<gene>
    <name evidence="1" type="ORF">QP029_05100</name>
</gene>
<sequence length="230" mass="24002">MPATDPLQPLLELGGIADLAREASAAVAAVHRRPVSLRRADVTGSESVLRGARTSALIDDPRTRRLDTPAGPLGAAISVYGLLAPGTVEHSARTFLRAPLQILARMDTLAGGDGLPVAADGAARLQALAGLITGGHAHDVLLPQVVHGEIAGHRIFGERSGLIARAAARLTAVTTGFDPRGLAVPETHLNRHRAHYLESLAEGYGEDFLELSLRAWIAGADEAEAIARAV</sequence>
<keyword evidence="2" id="KW-1185">Reference proteome</keyword>
<reference evidence="1 2" key="1">
    <citation type="submission" date="2023-05" db="EMBL/GenBank/DDBJ databases">
        <title>Corynebacterium suedekumii sp. nov. and Corynebacterium breve sp. nov. isolated from raw cow's milk.</title>
        <authorList>
            <person name="Baer M.K."/>
            <person name="Mehl L."/>
            <person name="Hellmuth R."/>
            <person name="Marke G."/>
            <person name="Lipski A."/>
        </authorList>
    </citation>
    <scope>NUCLEOTIDE SEQUENCE [LARGE SCALE GENOMIC DNA]</scope>
    <source>
        <strain evidence="1 2">LM112</strain>
    </source>
</reference>
<dbReference type="RefSeq" id="WP_284875740.1">
    <property type="nucleotide sequence ID" value="NZ_CP126970.1"/>
</dbReference>
<evidence type="ECO:0008006" key="3">
    <source>
        <dbReference type="Google" id="ProtNLM"/>
    </source>
</evidence>
<organism evidence="1 2">
    <name type="scientific">Corynebacterium suedekumii</name>
    <dbReference type="NCBI Taxonomy" id="3049801"/>
    <lineage>
        <taxon>Bacteria</taxon>
        <taxon>Bacillati</taxon>
        <taxon>Actinomycetota</taxon>
        <taxon>Actinomycetes</taxon>
        <taxon>Mycobacteriales</taxon>
        <taxon>Corynebacteriaceae</taxon>
        <taxon>Corynebacterium</taxon>
    </lineage>
</organism>
<evidence type="ECO:0000313" key="2">
    <source>
        <dbReference type="Proteomes" id="UP001238805"/>
    </source>
</evidence>
<accession>A0ABY8VQ13</accession>
<protein>
    <recommendedName>
        <fullName evidence="3">Oxidoreductase</fullName>
    </recommendedName>
</protein>
<dbReference type="Proteomes" id="UP001238805">
    <property type="component" value="Chromosome"/>
</dbReference>
<dbReference type="EMBL" id="CP126970">
    <property type="protein sequence ID" value="WIM71167.1"/>
    <property type="molecule type" value="Genomic_DNA"/>
</dbReference>
<proteinExistence type="predicted"/>
<name>A0ABY8VQ13_9CORY</name>